<evidence type="ECO:0000313" key="1">
    <source>
        <dbReference type="EMBL" id="KOF88089.1"/>
    </source>
</evidence>
<sequence length="46" mass="5388">MSIYIHTYMRGSHVLSLQQHTSIILQLRMKPPLSLLAIYSALKFTW</sequence>
<organism evidence="1">
    <name type="scientific">Octopus bimaculoides</name>
    <name type="common">California two-spotted octopus</name>
    <dbReference type="NCBI Taxonomy" id="37653"/>
    <lineage>
        <taxon>Eukaryota</taxon>
        <taxon>Metazoa</taxon>
        <taxon>Spiralia</taxon>
        <taxon>Lophotrochozoa</taxon>
        <taxon>Mollusca</taxon>
        <taxon>Cephalopoda</taxon>
        <taxon>Coleoidea</taxon>
        <taxon>Octopodiformes</taxon>
        <taxon>Octopoda</taxon>
        <taxon>Incirrata</taxon>
        <taxon>Octopodidae</taxon>
        <taxon>Octopus</taxon>
    </lineage>
</organism>
<name>A0A0L8HG29_OCTBM</name>
<accession>A0A0L8HG29</accession>
<protein>
    <submittedName>
        <fullName evidence="1">Uncharacterized protein</fullName>
    </submittedName>
</protein>
<proteinExistence type="predicted"/>
<dbReference type="EMBL" id="KQ418265">
    <property type="protein sequence ID" value="KOF88089.1"/>
    <property type="molecule type" value="Genomic_DNA"/>
</dbReference>
<gene>
    <name evidence="1" type="ORF">OCBIM_22015541mg</name>
</gene>
<dbReference type="AlphaFoldDB" id="A0A0L8HG29"/>
<reference evidence="1" key="1">
    <citation type="submission" date="2015-07" db="EMBL/GenBank/DDBJ databases">
        <title>MeaNS - Measles Nucleotide Surveillance Program.</title>
        <authorList>
            <person name="Tran T."/>
            <person name="Druce J."/>
        </authorList>
    </citation>
    <scope>NUCLEOTIDE SEQUENCE</scope>
    <source>
        <strain evidence="1">UCB-OBI-ISO-001</strain>
        <tissue evidence="1">Gonad</tissue>
    </source>
</reference>